<organism evidence="1 2">
    <name type="scientific">Jeotgalibaca arthritidis</name>
    <dbReference type="NCBI Taxonomy" id="1868794"/>
    <lineage>
        <taxon>Bacteria</taxon>
        <taxon>Bacillati</taxon>
        <taxon>Bacillota</taxon>
        <taxon>Bacilli</taxon>
        <taxon>Lactobacillales</taxon>
        <taxon>Carnobacteriaceae</taxon>
        <taxon>Jeotgalibaca</taxon>
    </lineage>
</organism>
<dbReference type="Pfam" id="PF08866">
    <property type="entry name" value="DUF1831"/>
    <property type="match status" value="1"/>
</dbReference>
<dbReference type="InterPro" id="IPR014965">
    <property type="entry name" value="Amino_acid_metab_prot_put"/>
</dbReference>
<protein>
    <submittedName>
        <fullName evidence="1">DUF1831 domain-containing protein</fullName>
    </submittedName>
</protein>
<reference evidence="1 2" key="1">
    <citation type="journal article" date="2017" name="Int. J. Syst. Evol. Microbiol.">
        <title>Jeotgalibaca porci sp. nov. and Jeotgalibaca arthritidis sp. nov., isolated from pigs, and emended description of the genus Jeotgalibaca.</title>
        <authorList>
            <person name="Zamora L."/>
            <person name="Perez-Sancho M."/>
            <person name="Dominguez L."/>
            <person name="Fernandez-Garayzabal J.F."/>
            <person name="Vela A.I."/>
        </authorList>
    </citation>
    <scope>NUCLEOTIDE SEQUENCE [LARGE SCALE GENOMIC DNA]</scope>
    <source>
        <strain evidence="1 2">CECT 9157</strain>
    </source>
</reference>
<dbReference type="AlphaFoldDB" id="A0A6G7KBM3"/>
<evidence type="ECO:0000313" key="2">
    <source>
        <dbReference type="Proteomes" id="UP000501451"/>
    </source>
</evidence>
<proteinExistence type="predicted"/>
<dbReference type="InterPro" id="IPR035942">
    <property type="entry name" value="Lp2179-like_sf"/>
</dbReference>
<dbReference type="EMBL" id="CP049740">
    <property type="protein sequence ID" value="QII82656.1"/>
    <property type="molecule type" value="Genomic_DNA"/>
</dbReference>
<keyword evidence="2" id="KW-1185">Reference proteome</keyword>
<evidence type="ECO:0000313" key="1">
    <source>
        <dbReference type="EMBL" id="QII82656.1"/>
    </source>
</evidence>
<gene>
    <name evidence="1" type="ORF">G7057_09570</name>
</gene>
<name>A0A6G7KBM3_9LACT</name>
<sequence length="112" mass="12703">MAYDKVTTLKGSSKSYRLHDDVKRYALRDNGFQETKTGNFQYFRDVSPLNSNQSVMLKILVSKDLDSLRMSTTTANGLKTLDVYGKANMETVVENINYILASLIEENVIREA</sequence>
<dbReference type="Gene3D" id="3.30.1820.10">
    <property type="entry name" value="Lp2179-like"/>
    <property type="match status" value="1"/>
</dbReference>
<dbReference type="KEGG" id="jar:G7057_09570"/>
<dbReference type="SUPFAM" id="SSF160800">
    <property type="entry name" value="Lp2179-like"/>
    <property type="match status" value="1"/>
</dbReference>
<dbReference type="Proteomes" id="UP000501451">
    <property type="component" value="Chromosome"/>
</dbReference>
<accession>A0A6G7KBM3</accession>
<dbReference type="RefSeq" id="WP_166163284.1">
    <property type="nucleotide sequence ID" value="NZ_CP049740.1"/>
</dbReference>